<dbReference type="Pfam" id="PF00809">
    <property type="entry name" value="Pterin_bind"/>
    <property type="match status" value="1"/>
</dbReference>
<proteinExistence type="inferred from homology"/>
<dbReference type="InterPro" id="IPR045031">
    <property type="entry name" value="DHP_synth-like"/>
</dbReference>
<evidence type="ECO:0000256" key="2">
    <source>
        <dbReference type="ARBA" id="ARBA00001946"/>
    </source>
</evidence>
<dbReference type="NCBIfam" id="TIGR01496">
    <property type="entry name" value="DHPS"/>
    <property type="match status" value="1"/>
</dbReference>
<evidence type="ECO:0000313" key="11">
    <source>
        <dbReference type="EMBL" id="MFD2649516.1"/>
    </source>
</evidence>
<dbReference type="EMBL" id="JBHUNP010000001">
    <property type="protein sequence ID" value="MFD2649516.1"/>
    <property type="molecule type" value="Genomic_DNA"/>
</dbReference>
<comment type="function">
    <text evidence="9">Catalyzes the condensation of para-aminobenzoate (pABA) with 6-hydroxymethyl-7,8-dihydropterin diphosphate (DHPt-PP) to form 7,8-dihydropteroate (H2Pte), the immediate precursor of folate derivatives.</text>
</comment>
<gene>
    <name evidence="11" type="primary">folP</name>
    <name evidence="11" type="ORF">ACFSX5_17150</name>
</gene>
<dbReference type="PROSITE" id="PS00792">
    <property type="entry name" value="DHPS_1"/>
    <property type="match status" value="1"/>
</dbReference>
<evidence type="ECO:0000256" key="3">
    <source>
        <dbReference type="ARBA" id="ARBA00004763"/>
    </source>
</evidence>
<dbReference type="InterPro" id="IPR006390">
    <property type="entry name" value="DHP_synth_dom"/>
</dbReference>
<dbReference type="PROSITE" id="PS50972">
    <property type="entry name" value="PTERIN_BINDING"/>
    <property type="match status" value="1"/>
</dbReference>
<dbReference type="PROSITE" id="PS00793">
    <property type="entry name" value="DHPS_2"/>
    <property type="match status" value="1"/>
</dbReference>
<dbReference type="GO" id="GO:0004156">
    <property type="term" value="F:dihydropteroate synthase activity"/>
    <property type="evidence" value="ECO:0007669"/>
    <property type="project" value="UniProtKB-EC"/>
</dbReference>
<evidence type="ECO:0000256" key="9">
    <source>
        <dbReference type="RuleBase" id="RU361205"/>
    </source>
</evidence>
<comment type="pathway">
    <text evidence="3 9">Cofactor biosynthesis; tetrahydrofolate biosynthesis; 7,8-dihydrofolate from 2-amino-4-hydroxy-6-hydroxymethyl-7,8-dihydropteridine diphosphate and 4-aminobenzoate: step 1/2.</text>
</comment>
<keyword evidence="6 9" id="KW-0479">Metal-binding</keyword>
<dbReference type="PANTHER" id="PTHR20941">
    <property type="entry name" value="FOLATE SYNTHESIS PROTEINS"/>
    <property type="match status" value="1"/>
</dbReference>
<dbReference type="Proteomes" id="UP001597521">
    <property type="component" value="Unassembled WGS sequence"/>
</dbReference>
<keyword evidence="8 9" id="KW-0289">Folate biosynthesis</keyword>
<accession>A0ABW5QPU9</accession>
<keyword evidence="7 9" id="KW-0460">Magnesium</keyword>
<evidence type="ECO:0000256" key="6">
    <source>
        <dbReference type="ARBA" id="ARBA00022723"/>
    </source>
</evidence>
<comment type="similarity">
    <text evidence="9">Belongs to the DHPS family.</text>
</comment>
<dbReference type="SUPFAM" id="SSF51717">
    <property type="entry name" value="Dihydropteroate synthetase-like"/>
    <property type="match status" value="1"/>
</dbReference>
<dbReference type="CDD" id="cd00739">
    <property type="entry name" value="DHPS"/>
    <property type="match status" value="1"/>
</dbReference>
<evidence type="ECO:0000256" key="7">
    <source>
        <dbReference type="ARBA" id="ARBA00022842"/>
    </source>
</evidence>
<name>A0ABW5QPU9_9HYPH</name>
<comment type="catalytic activity">
    <reaction evidence="1">
        <text>(7,8-dihydropterin-6-yl)methyl diphosphate + 4-aminobenzoate = 7,8-dihydropteroate + diphosphate</text>
        <dbReference type="Rhea" id="RHEA:19949"/>
        <dbReference type="ChEBI" id="CHEBI:17836"/>
        <dbReference type="ChEBI" id="CHEBI:17839"/>
        <dbReference type="ChEBI" id="CHEBI:33019"/>
        <dbReference type="ChEBI" id="CHEBI:72950"/>
        <dbReference type="EC" id="2.5.1.15"/>
    </reaction>
</comment>
<dbReference type="EC" id="2.5.1.15" evidence="4 9"/>
<dbReference type="InterPro" id="IPR011005">
    <property type="entry name" value="Dihydropteroate_synth-like_sf"/>
</dbReference>
<dbReference type="Gene3D" id="3.20.20.20">
    <property type="entry name" value="Dihydropteroate synthase-like"/>
    <property type="match status" value="1"/>
</dbReference>
<evidence type="ECO:0000259" key="10">
    <source>
        <dbReference type="PROSITE" id="PS50972"/>
    </source>
</evidence>
<evidence type="ECO:0000256" key="5">
    <source>
        <dbReference type="ARBA" id="ARBA00022679"/>
    </source>
</evidence>
<feature type="domain" description="Pterin-binding" evidence="10">
    <location>
        <begin position="21"/>
        <end position="267"/>
    </location>
</feature>
<dbReference type="RefSeq" id="WP_386835080.1">
    <property type="nucleotide sequence ID" value="NZ_JBHUNP010000001.1"/>
</dbReference>
<protein>
    <recommendedName>
        <fullName evidence="4 9">Dihydropteroate synthase</fullName>
        <shortName evidence="9">DHPS</shortName>
        <ecNumber evidence="4 9">2.5.1.15</ecNumber>
    </recommendedName>
    <alternativeName>
        <fullName evidence="9">Dihydropteroate pyrophosphorylase</fullName>
    </alternativeName>
</protein>
<keyword evidence="12" id="KW-1185">Reference proteome</keyword>
<sequence>MHSRHIIPLPRRDPLILGERALIMGILNVTPDSFSDGGRHAAVEAAVAHARQMVAEGADIIDVGGESTRPGAEPVPVQEELDRVMPVIDALMAEGIGVPISIDTMKPLVADQAIQAGASIINDVTGLQGAPEMAEIAALYEVPVVAMHWDRERDRSVPIVEAVRVWLERSREIAVAAGVAADRLILDPGFGFAKNMNENYALLNGLDAFAEQPLLVGTSRKSMIGRLLNVPPEERVAGTVATSVLGYTKGGHIFRVHDVRANREALTVAQAALYGPPQQEELQP</sequence>
<dbReference type="PANTHER" id="PTHR20941:SF1">
    <property type="entry name" value="FOLIC ACID SYNTHESIS PROTEIN FOL1"/>
    <property type="match status" value="1"/>
</dbReference>
<evidence type="ECO:0000256" key="1">
    <source>
        <dbReference type="ARBA" id="ARBA00000012"/>
    </source>
</evidence>
<keyword evidence="5 9" id="KW-0808">Transferase</keyword>
<evidence type="ECO:0000256" key="8">
    <source>
        <dbReference type="ARBA" id="ARBA00022909"/>
    </source>
</evidence>
<comment type="cofactor">
    <cofactor evidence="2 9">
        <name>Mg(2+)</name>
        <dbReference type="ChEBI" id="CHEBI:18420"/>
    </cofactor>
</comment>
<organism evidence="11 12">
    <name type="scientific">Devosia albogilva</name>
    <dbReference type="NCBI Taxonomy" id="429726"/>
    <lineage>
        <taxon>Bacteria</taxon>
        <taxon>Pseudomonadati</taxon>
        <taxon>Pseudomonadota</taxon>
        <taxon>Alphaproteobacteria</taxon>
        <taxon>Hyphomicrobiales</taxon>
        <taxon>Devosiaceae</taxon>
        <taxon>Devosia</taxon>
    </lineage>
</organism>
<evidence type="ECO:0000313" key="12">
    <source>
        <dbReference type="Proteomes" id="UP001597521"/>
    </source>
</evidence>
<reference evidence="12" key="1">
    <citation type="journal article" date="2019" name="Int. J. Syst. Evol. Microbiol.">
        <title>The Global Catalogue of Microorganisms (GCM) 10K type strain sequencing project: providing services to taxonomists for standard genome sequencing and annotation.</title>
        <authorList>
            <consortium name="The Broad Institute Genomics Platform"/>
            <consortium name="The Broad Institute Genome Sequencing Center for Infectious Disease"/>
            <person name="Wu L."/>
            <person name="Ma J."/>
        </authorList>
    </citation>
    <scope>NUCLEOTIDE SEQUENCE [LARGE SCALE GENOMIC DNA]</scope>
    <source>
        <strain evidence="12">CCM 7427</strain>
    </source>
</reference>
<comment type="caution">
    <text evidence="11">The sequence shown here is derived from an EMBL/GenBank/DDBJ whole genome shotgun (WGS) entry which is preliminary data.</text>
</comment>
<dbReference type="InterPro" id="IPR000489">
    <property type="entry name" value="Pterin-binding_dom"/>
</dbReference>
<evidence type="ECO:0000256" key="4">
    <source>
        <dbReference type="ARBA" id="ARBA00012458"/>
    </source>
</evidence>